<evidence type="ECO:0000313" key="2">
    <source>
        <dbReference type="EMBL" id="AWV06417.1"/>
    </source>
</evidence>
<organism evidence="2 3">
    <name type="scientific">Marilutibacter maris</name>
    <dbReference type="NCBI Taxonomy" id="1605891"/>
    <lineage>
        <taxon>Bacteria</taxon>
        <taxon>Pseudomonadati</taxon>
        <taxon>Pseudomonadota</taxon>
        <taxon>Gammaproteobacteria</taxon>
        <taxon>Lysobacterales</taxon>
        <taxon>Lysobacteraceae</taxon>
        <taxon>Marilutibacter</taxon>
    </lineage>
</organism>
<feature type="transmembrane region" description="Helical" evidence="1">
    <location>
        <begin position="298"/>
        <end position="317"/>
    </location>
</feature>
<dbReference type="AlphaFoldDB" id="A0A2U9T5E7"/>
<name>A0A2U9T5E7_9GAMM</name>
<dbReference type="EMBL" id="CP029843">
    <property type="protein sequence ID" value="AWV06417.1"/>
    <property type="molecule type" value="Genomic_DNA"/>
</dbReference>
<feature type="transmembrane region" description="Helical" evidence="1">
    <location>
        <begin position="324"/>
        <end position="342"/>
    </location>
</feature>
<dbReference type="RefSeq" id="WP_145985421.1">
    <property type="nucleotide sequence ID" value="NZ_CP029843.1"/>
</dbReference>
<keyword evidence="1" id="KW-1133">Transmembrane helix</keyword>
<protein>
    <recommendedName>
        <fullName evidence="4">Glycosyltransferase RgtA/B/C/D-like domain-containing protein</fullName>
    </recommendedName>
</protein>
<dbReference type="Proteomes" id="UP000249447">
    <property type="component" value="Chromosome"/>
</dbReference>
<keyword evidence="3" id="KW-1185">Reference proteome</keyword>
<feature type="transmembrane region" description="Helical" evidence="1">
    <location>
        <begin position="201"/>
        <end position="229"/>
    </location>
</feature>
<evidence type="ECO:0008006" key="4">
    <source>
        <dbReference type="Google" id="ProtNLM"/>
    </source>
</evidence>
<feature type="transmembrane region" description="Helical" evidence="1">
    <location>
        <begin position="354"/>
        <end position="371"/>
    </location>
</feature>
<evidence type="ECO:0000256" key="1">
    <source>
        <dbReference type="SAM" id="Phobius"/>
    </source>
</evidence>
<proteinExistence type="predicted"/>
<reference evidence="2 3" key="1">
    <citation type="submission" date="2018-05" db="EMBL/GenBank/DDBJ databases">
        <title>The complete genome of Lysobacter maris HZ9B, a marine bacterium antagonistic against terrestrial plant pathogens.</title>
        <authorList>
            <person name="Zhang X.-Q."/>
        </authorList>
    </citation>
    <scope>NUCLEOTIDE SEQUENCE [LARGE SCALE GENOMIC DNA]</scope>
    <source>
        <strain evidence="2 3">HZ9B</strain>
    </source>
</reference>
<dbReference type="OrthoDB" id="7066727at2"/>
<accession>A0A2U9T5E7</accession>
<feature type="transmembrane region" description="Helical" evidence="1">
    <location>
        <begin position="378"/>
        <end position="395"/>
    </location>
</feature>
<dbReference type="KEGG" id="lmb:C9I47_0696"/>
<feature type="transmembrane region" description="Helical" evidence="1">
    <location>
        <begin position="152"/>
        <end position="171"/>
    </location>
</feature>
<keyword evidence="1" id="KW-0472">Membrane</keyword>
<sequence>MTDLPVWRRFNLAAGRELLSRDGDSIGRLMSWIGIAALSVIALCATFVYYSGQRVDESEIVLNALTIATGDWDPVWSPGYGHLAMYIPAFVLVLAAHLVHLLGFAADYQDALYLLFAGEGAFRISRFVYTMADFLTFLVLARIVRIVSASRILALLFVAYCLISPDTWYYATYIRSDTLVSLFVACAALTLVSDRNRLTPYLLGVSLGAAIACKYSAVTYVVLAGFLLLPLKGAPKSLLHRGRDAAVAVVIALVSTYIFQPLFDYSGILTAIQTHLSGSQFTHEVVPLKERLAKLYQLVLRLEPLVPLMALAMLAGALNLRRSAPVIAIALIGIAPFAMSNFPRDYWLIPFADSIRAAGWVGIGCLLVWIGDRFGRRMTLAVLLLAGFSVAFVAWDRYPSLAQPQRVNGSIITNADDAKFWLYANVANRSELIYIYEKNYQLPRAYSFSSIRDARYFSRVFIFRRDKFVPLKDMFRRYLYEKSFDEFSAITRIPRLVVGVPRTAEPPRLCSGEKCYPAKAAECTASAAKSISQCVAYSWDMDLPQFSRSLEALSLDLPGERYRFVACWYTCGDQNGSTPAFVGRPGAIPLERLGSRLFARASMQKLQQVQALDTRGREVYIVVTPSAYRPLLQAKTKRGPPARREFAKIMDARLIRVFEGRYGAPIEVYALNPTRRAAETEAGHK</sequence>
<feature type="transmembrane region" description="Helical" evidence="1">
    <location>
        <begin position="29"/>
        <end position="50"/>
    </location>
</feature>
<feature type="transmembrane region" description="Helical" evidence="1">
    <location>
        <begin position="83"/>
        <end position="106"/>
    </location>
</feature>
<evidence type="ECO:0000313" key="3">
    <source>
        <dbReference type="Proteomes" id="UP000249447"/>
    </source>
</evidence>
<keyword evidence="1" id="KW-0812">Transmembrane</keyword>
<gene>
    <name evidence="2" type="ORF">C9I47_0696</name>
</gene>